<evidence type="ECO:0000256" key="1">
    <source>
        <dbReference type="SAM" id="MobiDB-lite"/>
    </source>
</evidence>
<dbReference type="EMBL" id="QEWE01000021">
    <property type="protein sequence ID" value="REJ27384.1"/>
    <property type="molecule type" value="Genomic_DNA"/>
</dbReference>
<organism evidence="2 3">
    <name type="scientific">Caldibacillus debilis</name>
    <dbReference type="NCBI Taxonomy" id="301148"/>
    <lineage>
        <taxon>Bacteria</taxon>
        <taxon>Bacillati</taxon>
        <taxon>Bacillota</taxon>
        <taxon>Bacilli</taxon>
        <taxon>Bacillales</taxon>
        <taxon>Bacillaceae</taxon>
        <taxon>Caldibacillus</taxon>
    </lineage>
</organism>
<feature type="region of interest" description="Disordered" evidence="1">
    <location>
        <begin position="1"/>
        <end position="31"/>
    </location>
</feature>
<name>A0A3E0K3B4_9BACI</name>
<accession>A0A3E0K3B4</accession>
<reference evidence="2 3" key="1">
    <citation type="submission" date="2018-03" db="EMBL/GenBank/DDBJ databases">
        <authorList>
            <person name="Keele B.F."/>
        </authorList>
    </citation>
    <scope>NUCLEOTIDE SEQUENCE [LARGE SCALE GENOMIC DNA]</scope>
    <source>
        <strain evidence="2">ZCTH4_d</strain>
    </source>
</reference>
<protein>
    <submittedName>
        <fullName evidence="2">Uncharacterized protein</fullName>
    </submittedName>
</protein>
<dbReference type="AlphaFoldDB" id="A0A3E0K3B4"/>
<gene>
    <name evidence="2" type="ORF">C6P37_11205</name>
</gene>
<evidence type="ECO:0000313" key="3">
    <source>
        <dbReference type="Proteomes" id="UP000257014"/>
    </source>
</evidence>
<dbReference type="Proteomes" id="UP000257014">
    <property type="component" value="Unassembled WGS sequence"/>
</dbReference>
<comment type="caution">
    <text evidence="2">The sequence shown here is derived from an EMBL/GenBank/DDBJ whole genome shotgun (WGS) entry which is preliminary data.</text>
</comment>
<sequence length="84" mass="9587">MVGRKLNAAGEPDRQRKSVHPPPSAGDAAESCRFFPDGRLFRRRPIFSPPRQNIRLPKTNGFCLEQKILIPLNPPSISLRRQRK</sequence>
<proteinExistence type="predicted"/>
<evidence type="ECO:0000313" key="2">
    <source>
        <dbReference type="EMBL" id="REJ27384.1"/>
    </source>
</evidence>